<accession>A0A2G8S616</accession>
<evidence type="ECO:0000259" key="4">
    <source>
        <dbReference type="Pfam" id="PF00561"/>
    </source>
</evidence>
<dbReference type="OrthoDB" id="5954035at2759"/>
<feature type="region of interest" description="Disordered" evidence="2">
    <location>
        <begin position="462"/>
        <end position="492"/>
    </location>
</feature>
<evidence type="ECO:0000256" key="1">
    <source>
        <dbReference type="ARBA" id="ARBA00010884"/>
    </source>
</evidence>
<evidence type="ECO:0000313" key="5">
    <source>
        <dbReference type="EMBL" id="PIL29229.1"/>
    </source>
</evidence>
<dbReference type="Gene3D" id="3.40.50.1820">
    <property type="entry name" value="alpha/beta hydrolase"/>
    <property type="match status" value="1"/>
</dbReference>
<gene>
    <name evidence="5" type="ORF">GSI_09278</name>
</gene>
<keyword evidence="6" id="KW-1185">Reference proteome</keyword>
<sequence>MANGAFSIAFNLLLAVGLVCTACVIRVAWRRKTHYASSFVSLCTPPDTGVLLREADMQGADIDTHSNRKPRGPALTLAQLVRDKVPALGPAAQFNGVWWLPGKFLELPDGGVVAVDITPPFSSDPIRDNENVLVVAHGLTGGSHEAYVRAVLSKVTPSSEAGGLGFRAVVLNFRGCNGSPVVTPRLYHAGSSDDIRHVVLWISATFPACRIYGLGFSLGANILAKYAGEEGDACPLQGLVTLANPWNFVEGSHFLPSRFLGRHVYRFALGGALRALLRLHRRPFLDAVSLPGVPHSVLSDVLWRRSITLRMYDELITAPLYGFASAYDYYAKISSSRLVPALRVPCLAINSGDDPITGVQSLPIEQAVGQAWADVTVPCPTLRLLEQVPHSPFLVLAVTKTGGHLGWFEHTEDGRIRRWYVQPVVEFLTALVEYGLPERKKPDVVRLGAGLVRQEGREDVGYRELSPGDESGLVAASGAEESESETKLFAGW</sequence>
<keyword evidence="3" id="KW-0812">Transmembrane</keyword>
<dbReference type="Proteomes" id="UP000230002">
    <property type="component" value="Unassembled WGS sequence"/>
</dbReference>
<dbReference type="GO" id="GO:0051793">
    <property type="term" value="P:medium-chain fatty acid catabolic process"/>
    <property type="evidence" value="ECO:0007669"/>
    <property type="project" value="TreeGrafter"/>
</dbReference>
<protein>
    <recommendedName>
        <fullName evidence="4">AB hydrolase-1 domain-containing protein</fullName>
    </recommendedName>
</protein>
<comment type="caution">
    <text evidence="5">The sequence shown here is derived from an EMBL/GenBank/DDBJ whole genome shotgun (WGS) entry which is preliminary data.</text>
</comment>
<reference evidence="5 6" key="1">
    <citation type="journal article" date="2015" name="Sci. Rep.">
        <title>Chromosome-level genome map provides insights into diverse defense mechanisms in the medicinal fungus Ganoderma sinense.</title>
        <authorList>
            <person name="Zhu Y."/>
            <person name="Xu J."/>
            <person name="Sun C."/>
            <person name="Zhou S."/>
            <person name="Xu H."/>
            <person name="Nelson D.R."/>
            <person name="Qian J."/>
            <person name="Song J."/>
            <person name="Luo H."/>
            <person name="Xiang L."/>
            <person name="Li Y."/>
            <person name="Xu Z."/>
            <person name="Ji A."/>
            <person name="Wang L."/>
            <person name="Lu S."/>
            <person name="Hayward A."/>
            <person name="Sun W."/>
            <person name="Li X."/>
            <person name="Schwartz D.C."/>
            <person name="Wang Y."/>
            <person name="Chen S."/>
        </authorList>
    </citation>
    <scope>NUCLEOTIDE SEQUENCE [LARGE SCALE GENOMIC DNA]</scope>
    <source>
        <strain evidence="5 6">ZZ0214-1</strain>
    </source>
</reference>
<evidence type="ECO:0000256" key="3">
    <source>
        <dbReference type="SAM" id="Phobius"/>
    </source>
</evidence>
<dbReference type="InterPro" id="IPR000073">
    <property type="entry name" value="AB_hydrolase_1"/>
</dbReference>
<comment type="similarity">
    <text evidence="1">Belongs to the AB hydrolase superfamily. AB hydrolase 4 family.</text>
</comment>
<feature type="compositionally biased region" description="Low complexity" evidence="2">
    <location>
        <begin position="470"/>
        <end position="479"/>
    </location>
</feature>
<name>A0A2G8S616_9APHY</name>
<feature type="transmembrane region" description="Helical" evidence="3">
    <location>
        <begin position="6"/>
        <end position="29"/>
    </location>
</feature>
<dbReference type="SUPFAM" id="SSF53474">
    <property type="entry name" value="alpha/beta-Hydrolases"/>
    <property type="match status" value="1"/>
</dbReference>
<dbReference type="AlphaFoldDB" id="A0A2G8S616"/>
<keyword evidence="3" id="KW-0472">Membrane</keyword>
<dbReference type="GO" id="GO:0051792">
    <property type="term" value="P:medium-chain fatty acid biosynthetic process"/>
    <property type="evidence" value="ECO:0007669"/>
    <property type="project" value="TreeGrafter"/>
</dbReference>
<keyword evidence="3" id="KW-1133">Transmembrane helix</keyword>
<dbReference type="PANTHER" id="PTHR10794:SF63">
    <property type="entry name" value="ALPHA_BETA HYDROLASE 1, ISOFORM A"/>
    <property type="match status" value="1"/>
</dbReference>
<dbReference type="Pfam" id="PF00561">
    <property type="entry name" value="Abhydrolase_1"/>
    <property type="match status" value="1"/>
</dbReference>
<dbReference type="PANTHER" id="PTHR10794">
    <property type="entry name" value="ABHYDROLASE DOMAIN-CONTAINING PROTEIN"/>
    <property type="match status" value="1"/>
</dbReference>
<dbReference type="InterPro" id="IPR029058">
    <property type="entry name" value="AB_hydrolase_fold"/>
</dbReference>
<dbReference type="GO" id="GO:0008126">
    <property type="term" value="F:acetylesterase activity"/>
    <property type="evidence" value="ECO:0007669"/>
    <property type="project" value="TreeGrafter"/>
</dbReference>
<dbReference type="EMBL" id="AYKW01000023">
    <property type="protein sequence ID" value="PIL29229.1"/>
    <property type="molecule type" value="Genomic_DNA"/>
</dbReference>
<evidence type="ECO:0000256" key="2">
    <source>
        <dbReference type="SAM" id="MobiDB-lite"/>
    </source>
</evidence>
<proteinExistence type="inferred from homology"/>
<dbReference type="STRING" id="1077348.A0A2G8S616"/>
<dbReference type="GO" id="GO:0047372">
    <property type="term" value="F:monoacylglycerol lipase activity"/>
    <property type="evidence" value="ECO:0007669"/>
    <property type="project" value="TreeGrafter"/>
</dbReference>
<evidence type="ECO:0000313" key="6">
    <source>
        <dbReference type="Proteomes" id="UP000230002"/>
    </source>
</evidence>
<organism evidence="5 6">
    <name type="scientific">Ganoderma sinense ZZ0214-1</name>
    <dbReference type="NCBI Taxonomy" id="1077348"/>
    <lineage>
        <taxon>Eukaryota</taxon>
        <taxon>Fungi</taxon>
        <taxon>Dikarya</taxon>
        <taxon>Basidiomycota</taxon>
        <taxon>Agaricomycotina</taxon>
        <taxon>Agaricomycetes</taxon>
        <taxon>Polyporales</taxon>
        <taxon>Polyporaceae</taxon>
        <taxon>Ganoderma</taxon>
    </lineage>
</organism>
<dbReference type="InterPro" id="IPR050960">
    <property type="entry name" value="AB_hydrolase_4_sf"/>
</dbReference>
<feature type="domain" description="AB hydrolase-1" evidence="4">
    <location>
        <begin position="131"/>
        <end position="247"/>
    </location>
</feature>